<dbReference type="PANTHER" id="PTHR19324:SF33">
    <property type="entry name" value="MUCIN-5AC"/>
    <property type="match status" value="1"/>
</dbReference>
<sequence>MKDRTGVLVTVDLDFESETTEEPLPNSIFLSLVEYSCGLPNHENRETSGEASGEEPQFDPIPDPAGTYCQRHENPLGLQFIGVKYNLLKGNPEGKFELGGLDPGLAITRKILKLTNDNGEAVPDQICYEPRQGLRWKKQPRYLGFVVSPEFWNSAGYEGLFSFSFSLSSKYEKVSKSTSSGKTVFRDCTAIQNKGTARYMMDAVEANQWSLTDEFAYAVCRLPMEYRSKRDVKYFQFLEDWGTNVVIEATLGTKTITRFQSSLKEFMTYASENVENGVSVSGGYGGATASVSVNIGNFDESEESESEFGEQEVTYTIGGDDLPEPIQLKLISIEETLDEKFWGNLDELKTKSGSPCESMNRIQLPELKSNIIRALNDYPKRMKAKRATDNPMKLRLSWPAGYYALYAAKPALPALTPPPGGNIQATVAKLVKAVSLLQNNGNNKCPQETGFQWSEGSVTDPNLAIPPNSKSAIAKIGIGTVNNGNEVEFAFCSKTRDPSSEYFSPQWPAGKYCILRKSIDPGQGECPPNFKTANVTYRQFNSFFAFLRPAAIQTSGEIPDVGNTGGNVVTAYCCRRDAFHTKGMHLPIDTPFILQNVAGNKCQKVCGAVESQISITTAAKIASYYILRIQPSLARSSRMGSQTEEA</sequence>
<proteinExistence type="predicted"/>
<dbReference type="EMBL" id="MU826827">
    <property type="protein sequence ID" value="KAJ7374799.1"/>
    <property type="molecule type" value="Genomic_DNA"/>
</dbReference>
<dbReference type="Pfam" id="PF16977">
    <property type="entry name" value="ApeC"/>
    <property type="match status" value="1"/>
</dbReference>
<reference evidence="2" key="1">
    <citation type="submission" date="2023-01" db="EMBL/GenBank/DDBJ databases">
        <title>Genome assembly of the deep-sea coral Lophelia pertusa.</title>
        <authorList>
            <person name="Herrera S."/>
            <person name="Cordes E."/>
        </authorList>
    </citation>
    <scope>NUCLEOTIDE SEQUENCE</scope>
    <source>
        <strain evidence="2">USNM1676648</strain>
        <tissue evidence="2">Polyp</tissue>
    </source>
</reference>
<accession>A0A9W9Z7G8</accession>
<dbReference type="InterPro" id="IPR020864">
    <property type="entry name" value="MACPF"/>
</dbReference>
<comment type="caution">
    <text evidence="2">The sequence shown here is derived from an EMBL/GenBank/DDBJ whole genome shotgun (WGS) entry which is preliminary data.</text>
</comment>
<evidence type="ECO:0000313" key="2">
    <source>
        <dbReference type="EMBL" id="KAJ7374799.1"/>
    </source>
</evidence>
<dbReference type="AlphaFoldDB" id="A0A9W9Z7G8"/>
<dbReference type="Pfam" id="PF01823">
    <property type="entry name" value="MACPF"/>
    <property type="match status" value="1"/>
</dbReference>
<name>A0A9W9Z7G8_9CNID</name>
<feature type="domain" description="MACPF" evidence="1">
    <location>
        <begin position="65"/>
        <end position="399"/>
    </location>
</feature>
<dbReference type="OrthoDB" id="5965169at2759"/>
<dbReference type="PROSITE" id="PS51412">
    <property type="entry name" value="MACPF_2"/>
    <property type="match status" value="1"/>
</dbReference>
<dbReference type="InterPro" id="IPR031569">
    <property type="entry name" value="ApeC"/>
</dbReference>
<dbReference type="PANTHER" id="PTHR19324">
    <property type="entry name" value="PERFORIN-LIKE PROTEIN 1"/>
    <property type="match status" value="1"/>
</dbReference>
<gene>
    <name evidence="2" type="ORF">OS493_005149</name>
</gene>
<evidence type="ECO:0000313" key="3">
    <source>
        <dbReference type="Proteomes" id="UP001163046"/>
    </source>
</evidence>
<evidence type="ECO:0000259" key="1">
    <source>
        <dbReference type="PROSITE" id="PS51412"/>
    </source>
</evidence>
<dbReference type="Proteomes" id="UP001163046">
    <property type="component" value="Unassembled WGS sequence"/>
</dbReference>
<organism evidence="2 3">
    <name type="scientific">Desmophyllum pertusum</name>
    <dbReference type="NCBI Taxonomy" id="174260"/>
    <lineage>
        <taxon>Eukaryota</taxon>
        <taxon>Metazoa</taxon>
        <taxon>Cnidaria</taxon>
        <taxon>Anthozoa</taxon>
        <taxon>Hexacorallia</taxon>
        <taxon>Scleractinia</taxon>
        <taxon>Caryophylliina</taxon>
        <taxon>Caryophylliidae</taxon>
        <taxon>Desmophyllum</taxon>
    </lineage>
</organism>
<keyword evidence="3" id="KW-1185">Reference proteome</keyword>
<protein>
    <recommendedName>
        <fullName evidence="1">MACPF domain-containing protein</fullName>
    </recommendedName>
</protein>